<protein>
    <submittedName>
        <fullName evidence="1">Uncharacterized protein</fullName>
    </submittedName>
</protein>
<evidence type="ECO:0000313" key="2">
    <source>
        <dbReference type="Proteomes" id="UP000024635"/>
    </source>
</evidence>
<organism evidence="1 2">
    <name type="scientific">Ancylostoma ceylanicum</name>
    <dbReference type="NCBI Taxonomy" id="53326"/>
    <lineage>
        <taxon>Eukaryota</taxon>
        <taxon>Metazoa</taxon>
        <taxon>Ecdysozoa</taxon>
        <taxon>Nematoda</taxon>
        <taxon>Chromadorea</taxon>
        <taxon>Rhabditida</taxon>
        <taxon>Rhabditina</taxon>
        <taxon>Rhabditomorpha</taxon>
        <taxon>Strongyloidea</taxon>
        <taxon>Ancylostomatidae</taxon>
        <taxon>Ancylostomatinae</taxon>
        <taxon>Ancylostoma</taxon>
    </lineage>
</organism>
<dbReference type="EMBL" id="JARK01000322">
    <property type="protein sequence ID" value="EYC38360.1"/>
    <property type="molecule type" value="Genomic_DNA"/>
</dbReference>
<reference evidence="2" key="1">
    <citation type="journal article" date="2015" name="Nat. Genet.">
        <title>The genome and transcriptome of the zoonotic hookworm Ancylostoma ceylanicum identify infection-specific gene families.</title>
        <authorList>
            <person name="Schwarz E.M."/>
            <person name="Hu Y."/>
            <person name="Antoshechkin I."/>
            <person name="Miller M.M."/>
            <person name="Sternberg P.W."/>
            <person name="Aroian R.V."/>
        </authorList>
    </citation>
    <scope>NUCLEOTIDE SEQUENCE</scope>
    <source>
        <strain evidence="2">HY135</strain>
    </source>
</reference>
<proteinExistence type="predicted"/>
<sequence length="77" mass="9022">MTNIYIVAMTDNLEQIDASDFFGEGMYFQSNRHFQTNRHRNGKLLNESASRNNMKSSVPLVPLRYHFFRHQLNCAVV</sequence>
<keyword evidence="2" id="KW-1185">Reference proteome</keyword>
<dbReference type="Proteomes" id="UP000024635">
    <property type="component" value="Unassembled WGS sequence"/>
</dbReference>
<evidence type="ECO:0000313" key="1">
    <source>
        <dbReference type="EMBL" id="EYC38360.1"/>
    </source>
</evidence>
<name>A0A016WFE4_9BILA</name>
<dbReference type="AlphaFoldDB" id="A0A016WFE4"/>
<accession>A0A016WFE4</accession>
<comment type="caution">
    <text evidence="1">The sequence shown here is derived from an EMBL/GenBank/DDBJ whole genome shotgun (WGS) entry which is preliminary data.</text>
</comment>
<gene>
    <name evidence="1" type="primary">Acey_s0722.g1832</name>
    <name evidence="1" type="ORF">Y032_0722g1832</name>
</gene>